<feature type="domain" description="DOD-type homing endonuclease" evidence="1">
    <location>
        <begin position="19"/>
        <end position="164"/>
    </location>
</feature>
<proteinExistence type="predicted"/>
<organism evidence="2 3">
    <name type="scientific">Candidatus Kaiserbacteria bacterium RIFCSPHIGHO2_01_FULL_49_13</name>
    <dbReference type="NCBI Taxonomy" id="1798477"/>
    <lineage>
        <taxon>Bacteria</taxon>
        <taxon>Candidatus Kaiseribacteriota</taxon>
    </lineage>
</organism>
<dbReference type="InterPro" id="IPR027434">
    <property type="entry name" value="Homing_endonucl"/>
</dbReference>
<evidence type="ECO:0000259" key="1">
    <source>
        <dbReference type="PROSITE" id="PS50819"/>
    </source>
</evidence>
<dbReference type="Gene3D" id="3.10.28.10">
    <property type="entry name" value="Homing endonucleases"/>
    <property type="match status" value="1"/>
</dbReference>
<name>A0A1F6CDL3_9BACT</name>
<dbReference type="PROSITE" id="PS50819">
    <property type="entry name" value="INTEIN_ENDONUCLEASE"/>
    <property type="match status" value="1"/>
</dbReference>
<reference evidence="2 3" key="1">
    <citation type="journal article" date="2016" name="Nat. Commun.">
        <title>Thousands of microbial genomes shed light on interconnected biogeochemical processes in an aquifer system.</title>
        <authorList>
            <person name="Anantharaman K."/>
            <person name="Brown C.T."/>
            <person name="Hug L.A."/>
            <person name="Sharon I."/>
            <person name="Castelle C.J."/>
            <person name="Probst A.J."/>
            <person name="Thomas B.C."/>
            <person name="Singh A."/>
            <person name="Wilkins M.J."/>
            <person name="Karaoz U."/>
            <person name="Brodie E.L."/>
            <person name="Williams K.H."/>
            <person name="Hubbard S.S."/>
            <person name="Banfield J.F."/>
        </authorList>
    </citation>
    <scope>NUCLEOTIDE SEQUENCE [LARGE SCALE GENOMIC DNA]</scope>
</reference>
<dbReference type="EMBL" id="MFKQ01000017">
    <property type="protein sequence ID" value="OGG47263.1"/>
    <property type="molecule type" value="Genomic_DNA"/>
</dbReference>
<sequence>MAKKRNFIDTTWSEKLAYVIGIIASDGNLSPDLRHINITSKDEEMLLNIKSALGIKNTVGRKSRGGSRIKKYFVIQFGSHNFYEFLLQIGLTPAKSKTIKKVEMPDQYFRDFLRGCIDGDGNINVFTHPESKHPQLRIRLSSASPLFLLWMQKTIKNHTRVMGGWIEKQQSVSILNYAKSDAMILLNFMYYENVRYYLTRKYTVGKRFLRM</sequence>
<dbReference type="InterPro" id="IPR004042">
    <property type="entry name" value="Intein_endonuc_central"/>
</dbReference>
<accession>A0A1F6CDL3</accession>
<dbReference type="AlphaFoldDB" id="A0A1F6CDL3"/>
<dbReference type="InterPro" id="IPR004860">
    <property type="entry name" value="LAGLIDADG_dom"/>
</dbReference>
<protein>
    <recommendedName>
        <fullName evidence="1">DOD-type homing endonuclease domain-containing protein</fullName>
    </recommendedName>
</protein>
<dbReference type="Pfam" id="PF14528">
    <property type="entry name" value="LAGLIDADG_3"/>
    <property type="match status" value="1"/>
</dbReference>
<gene>
    <name evidence="2" type="ORF">A2671_01845</name>
</gene>
<comment type="caution">
    <text evidence="2">The sequence shown here is derived from an EMBL/GenBank/DDBJ whole genome shotgun (WGS) entry which is preliminary data.</text>
</comment>
<dbReference type="Proteomes" id="UP000178344">
    <property type="component" value="Unassembled WGS sequence"/>
</dbReference>
<dbReference type="SUPFAM" id="SSF55608">
    <property type="entry name" value="Homing endonucleases"/>
    <property type="match status" value="2"/>
</dbReference>
<evidence type="ECO:0000313" key="2">
    <source>
        <dbReference type="EMBL" id="OGG47263.1"/>
    </source>
</evidence>
<dbReference type="GO" id="GO:0004519">
    <property type="term" value="F:endonuclease activity"/>
    <property type="evidence" value="ECO:0007669"/>
    <property type="project" value="InterPro"/>
</dbReference>
<evidence type="ECO:0000313" key="3">
    <source>
        <dbReference type="Proteomes" id="UP000178344"/>
    </source>
</evidence>